<feature type="domain" description="Zn(2)-C6 fungal-type" evidence="13">
    <location>
        <begin position="211"/>
        <end position="239"/>
    </location>
</feature>
<dbReference type="Gene3D" id="4.10.240.10">
    <property type="entry name" value="Zn(2)-C6 fungal-type DNA-binding domain"/>
    <property type="match status" value="3"/>
</dbReference>
<dbReference type="GO" id="GO:0008270">
    <property type="term" value="F:zinc ion binding"/>
    <property type="evidence" value="ECO:0007669"/>
    <property type="project" value="UniProtKB-KW"/>
</dbReference>
<reference evidence="15 16" key="1">
    <citation type="submission" date="2015-07" db="EMBL/GenBank/DDBJ databases">
        <title>Comparative genomics of the Sigatoka disease complex on banana suggests a link between parallel evolutionary changes in Pseudocercospora fijiensis and Pseudocercospora eumusae and increased virulence on the banana host.</title>
        <authorList>
            <person name="Chang T.-C."/>
            <person name="Salvucci A."/>
            <person name="Crous P.W."/>
            <person name="Stergiopoulos I."/>
        </authorList>
    </citation>
    <scope>NUCLEOTIDE SEQUENCE [LARGE SCALE GENOMIC DNA]</scope>
    <source>
        <strain evidence="15 16">CBS 116634</strain>
    </source>
</reference>
<feature type="domain" description="Zn(2)-C6 fungal-type" evidence="13">
    <location>
        <begin position="103"/>
        <end position="133"/>
    </location>
</feature>
<evidence type="ECO:0000256" key="7">
    <source>
        <dbReference type="ARBA" id="ARBA00023015"/>
    </source>
</evidence>
<feature type="compositionally biased region" description="Pro residues" evidence="12">
    <location>
        <begin position="173"/>
        <end position="190"/>
    </location>
</feature>
<feature type="domain" description="Zn(2)-C6 fungal-type" evidence="13">
    <location>
        <begin position="22"/>
        <end position="52"/>
    </location>
</feature>
<evidence type="ECO:0008006" key="17">
    <source>
        <dbReference type="Google" id="ProtNLM"/>
    </source>
</evidence>
<evidence type="ECO:0000256" key="1">
    <source>
        <dbReference type="ARBA" id="ARBA00004123"/>
    </source>
</evidence>
<dbReference type="OrthoDB" id="3946596at2759"/>
<evidence type="ECO:0000313" key="15">
    <source>
        <dbReference type="EMBL" id="KXT14243.1"/>
    </source>
</evidence>
<evidence type="ECO:0000256" key="3">
    <source>
        <dbReference type="ARBA" id="ARBA00022723"/>
    </source>
</evidence>
<feature type="compositionally biased region" description="Polar residues" evidence="12">
    <location>
        <begin position="191"/>
        <end position="207"/>
    </location>
</feature>
<dbReference type="STRING" id="113226.A0A139IHK6"/>
<gene>
    <name evidence="15" type="ORF">AC579_6714</name>
</gene>
<dbReference type="Proteomes" id="UP000073492">
    <property type="component" value="Unassembled WGS sequence"/>
</dbReference>
<dbReference type="GO" id="GO:0000981">
    <property type="term" value="F:DNA-binding transcription factor activity, RNA polymerase II-specific"/>
    <property type="evidence" value="ECO:0007669"/>
    <property type="project" value="InterPro"/>
</dbReference>
<dbReference type="GO" id="GO:0005634">
    <property type="term" value="C:nucleus"/>
    <property type="evidence" value="ECO:0007669"/>
    <property type="project" value="UniProtKB-SubCell"/>
</dbReference>
<evidence type="ECO:0000256" key="12">
    <source>
        <dbReference type="SAM" id="MobiDB-lite"/>
    </source>
</evidence>
<dbReference type="PROSITE" id="PS50048">
    <property type="entry name" value="ZN2_CY6_FUNGAL_2"/>
    <property type="match status" value="3"/>
</dbReference>
<comment type="similarity">
    <text evidence="2">Belongs to the krueppel C2H2-type zinc-finger protein family.</text>
</comment>
<dbReference type="Pfam" id="PF00172">
    <property type="entry name" value="Zn_clus"/>
    <property type="match status" value="3"/>
</dbReference>
<dbReference type="PROSITE" id="PS00028">
    <property type="entry name" value="ZINC_FINGER_C2H2_1"/>
    <property type="match status" value="2"/>
</dbReference>
<keyword evidence="5 11" id="KW-0863">Zinc-finger</keyword>
<proteinExistence type="inferred from homology"/>
<evidence type="ECO:0000313" key="16">
    <source>
        <dbReference type="Proteomes" id="UP000073492"/>
    </source>
</evidence>
<dbReference type="PROSITE" id="PS00463">
    <property type="entry name" value="ZN2_CY6_FUNGAL_1"/>
    <property type="match status" value="3"/>
</dbReference>
<sequence length="469" mass="52657">MSYTVLAVKGNDGTTRQRRRGACVTCRKRKIRCTGERPACTECRKSAIECMYAKTKDLTEAEAEAPARSIERTKSYAHTRNGAGPPIVWTDQNGQIHERLRQACDRCRAKKNRCSGHVPECAACVELGIPCVYASDKRRRGTSNERDANPRKRRKTASPEVQRAVTTAQVPLYNPPYNPTSKPPYEPPYTPTAQFKSPGSTTRIRAPQGSTCLECRRRKRRCIGESFPCQTCQMHGIPCIPQAAGVDVVPPHTQSRAQEQPPPPPPPQQEDDPSDQLRREMDEADPVASKERPFPCLECGKRFGRREHLRRHGIIHSGQKSFVCREPGCARAFYRSDQLLRHSRTHGLNEYTAVISHTQPPNNPPNHQVRLCYGCERQFQNATAFYDHFPCVATTPGARNPQLEEETSAAMMEKRFTWCGACGRNFHDKYDLQSHLPCDRAKTDFGDFVSQLEQAASTSVTPPPPPPPP</sequence>
<dbReference type="SMART" id="SM00355">
    <property type="entry name" value="ZnF_C2H2"/>
    <property type="match status" value="2"/>
</dbReference>
<dbReference type="PROSITE" id="PS50157">
    <property type="entry name" value="ZINC_FINGER_C2H2_2"/>
    <property type="match status" value="2"/>
</dbReference>
<keyword evidence="6" id="KW-0862">Zinc</keyword>
<evidence type="ECO:0000256" key="2">
    <source>
        <dbReference type="ARBA" id="ARBA00006991"/>
    </source>
</evidence>
<comment type="subcellular location">
    <subcellularLocation>
        <location evidence="1">Nucleus</location>
    </subcellularLocation>
</comment>
<dbReference type="SUPFAM" id="SSF57701">
    <property type="entry name" value="Zn2/Cys6 DNA-binding domain"/>
    <property type="match status" value="3"/>
</dbReference>
<dbReference type="Gene3D" id="3.30.160.60">
    <property type="entry name" value="Classic Zinc Finger"/>
    <property type="match status" value="2"/>
</dbReference>
<dbReference type="SMART" id="SM00066">
    <property type="entry name" value="GAL4"/>
    <property type="match status" value="3"/>
</dbReference>
<keyword evidence="16" id="KW-1185">Reference proteome</keyword>
<feature type="region of interest" description="Disordered" evidence="12">
    <location>
        <begin position="138"/>
        <end position="207"/>
    </location>
</feature>
<evidence type="ECO:0000256" key="6">
    <source>
        <dbReference type="ARBA" id="ARBA00022833"/>
    </source>
</evidence>
<dbReference type="CDD" id="cd00067">
    <property type="entry name" value="GAL4"/>
    <property type="match status" value="3"/>
</dbReference>
<evidence type="ECO:0000259" key="14">
    <source>
        <dbReference type="PROSITE" id="PS50157"/>
    </source>
</evidence>
<feature type="region of interest" description="Disordered" evidence="12">
    <location>
        <begin position="249"/>
        <end position="293"/>
    </location>
</feature>
<evidence type="ECO:0000256" key="8">
    <source>
        <dbReference type="ARBA" id="ARBA00023125"/>
    </source>
</evidence>
<feature type="domain" description="C2H2-type" evidence="14">
    <location>
        <begin position="322"/>
        <end position="346"/>
    </location>
</feature>
<dbReference type="FunFam" id="3.30.160.60:FF:000367">
    <property type="entry name" value="Zinc finger protein 572"/>
    <property type="match status" value="1"/>
</dbReference>
<dbReference type="GO" id="GO:0000978">
    <property type="term" value="F:RNA polymerase II cis-regulatory region sequence-specific DNA binding"/>
    <property type="evidence" value="ECO:0007669"/>
    <property type="project" value="TreeGrafter"/>
</dbReference>
<keyword evidence="9" id="KW-0804">Transcription</keyword>
<keyword evidence="4" id="KW-0677">Repeat</keyword>
<evidence type="ECO:0000256" key="11">
    <source>
        <dbReference type="PROSITE-ProRule" id="PRU00042"/>
    </source>
</evidence>
<dbReference type="InterPro" id="IPR001138">
    <property type="entry name" value="Zn2Cys6_DnaBD"/>
</dbReference>
<dbReference type="PANTHER" id="PTHR23235">
    <property type="entry name" value="KRUEPPEL-LIKE TRANSCRIPTION FACTOR"/>
    <property type="match status" value="1"/>
</dbReference>
<evidence type="ECO:0000256" key="9">
    <source>
        <dbReference type="ARBA" id="ARBA00023163"/>
    </source>
</evidence>
<evidence type="ECO:0000259" key="13">
    <source>
        <dbReference type="PROSITE" id="PS50048"/>
    </source>
</evidence>
<evidence type="ECO:0000256" key="4">
    <source>
        <dbReference type="ARBA" id="ARBA00022737"/>
    </source>
</evidence>
<dbReference type="PRINTS" id="PR00755">
    <property type="entry name" value="AFLATOXINBRP"/>
</dbReference>
<dbReference type="InterPro" id="IPR036236">
    <property type="entry name" value="Znf_C2H2_sf"/>
</dbReference>
<comment type="caution">
    <text evidence="15">The sequence shown here is derived from an EMBL/GenBank/DDBJ whole genome shotgun (WGS) entry which is preliminary data.</text>
</comment>
<keyword evidence="3" id="KW-0479">Metal-binding</keyword>
<evidence type="ECO:0000256" key="5">
    <source>
        <dbReference type="ARBA" id="ARBA00022771"/>
    </source>
</evidence>
<feature type="domain" description="C2H2-type" evidence="14">
    <location>
        <begin position="294"/>
        <end position="321"/>
    </location>
</feature>
<dbReference type="SUPFAM" id="SSF57667">
    <property type="entry name" value="beta-beta-alpha zinc fingers"/>
    <property type="match status" value="1"/>
</dbReference>
<organism evidence="15 16">
    <name type="scientific">Pseudocercospora musae</name>
    <dbReference type="NCBI Taxonomy" id="113226"/>
    <lineage>
        <taxon>Eukaryota</taxon>
        <taxon>Fungi</taxon>
        <taxon>Dikarya</taxon>
        <taxon>Ascomycota</taxon>
        <taxon>Pezizomycotina</taxon>
        <taxon>Dothideomycetes</taxon>
        <taxon>Dothideomycetidae</taxon>
        <taxon>Mycosphaerellales</taxon>
        <taxon>Mycosphaerellaceae</taxon>
        <taxon>Pseudocercospora</taxon>
    </lineage>
</organism>
<dbReference type="EMBL" id="LFZO01000088">
    <property type="protein sequence ID" value="KXT14243.1"/>
    <property type="molecule type" value="Genomic_DNA"/>
</dbReference>
<dbReference type="InterPro" id="IPR013087">
    <property type="entry name" value="Znf_C2H2_type"/>
</dbReference>
<protein>
    <recommendedName>
        <fullName evidence="17">Zn(2)-C6 fungal-type domain-containing protein</fullName>
    </recommendedName>
</protein>
<name>A0A139IHK6_9PEZI</name>
<keyword evidence="10" id="KW-0539">Nucleus</keyword>
<dbReference type="PANTHER" id="PTHR23235:SF60">
    <property type="entry name" value="STRIPE, ISOFORM D"/>
    <property type="match status" value="1"/>
</dbReference>
<dbReference type="AlphaFoldDB" id="A0A139IHK6"/>
<accession>A0A139IHK6</accession>
<keyword evidence="8" id="KW-0238">DNA-binding</keyword>
<keyword evidence="7" id="KW-0805">Transcription regulation</keyword>
<dbReference type="InterPro" id="IPR036864">
    <property type="entry name" value="Zn2-C6_fun-type_DNA-bd_sf"/>
</dbReference>
<evidence type="ECO:0000256" key="10">
    <source>
        <dbReference type="ARBA" id="ARBA00023242"/>
    </source>
</evidence>
<dbReference type="Pfam" id="PF00096">
    <property type="entry name" value="zf-C2H2"/>
    <property type="match status" value="2"/>
</dbReference>